<dbReference type="EMBL" id="JARJCW010000103">
    <property type="protein sequence ID" value="KAJ7193982.1"/>
    <property type="molecule type" value="Genomic_DNA"/>
</dbReference>
<feature type="compositionally biased region" description="Polar residues" evidence="1">
    <location>
        <begin position="92"/>
        <end position="101"/>
    </location>
</feature>
<dbReference type="AlphaFoldDB" id="A0AAD6UT15"/>
<evidence type="ECO:0000256" key="1">
    <source>
        <dbReference type="SAM" id="MobiDB-lite"/>
    </source>
</evidence>
<feature type="compositionally biased region" description="Basic residues" evidence="1">
    <location>
        <begin position="411"/>
        <end position="421"/>
    </location>
</feature>
<dbReference type="Proteomes" id="UP001219525">
    <property type="component" value="Unassembled WGS sequence"/>
</dbReference>
<feature type="region of interest" description="Disordered" evidence="1">
    <location>
        <begin position="411"/>
        <end position="457"/>
    </location>
</feature>
<protein>
    <submittedName>
        <fullName evidence="2">Uncharacterized protein</fullName>
    </submittedName>
</protein>
<evidence type="ECO:0000313" key="2">
    <source>
        <dbReference type="EMBL" id="KAJ7193982.1"/>
    </source>
</evidence>
<feature type="compositionally biased region" description="Basic and acidic residues" evidence="1">
    <location>
        <begin position="437"/>
        <end position="457"/>
    </location>
</feature>
<name>A0AAD6UT15_9AGAR</name>
<reference evidence="2" key="1">
    <citation type="submission" date="2023-03" db="EMBL/GenBank/DDBJ databases">
        <title>Massive genome expansion in bonnet fungi (Mycena s.s.) driven by repeated elements and novel gene families across ecological guilds.</title>
        <authorList>
            <consortium name="Lawrence Berkeley National Laboratory"/>
            <person name="Harder C.B."/>
            <person name="Miyauchi S."/>
            <person name="Viragh M."/>
            <person name="Kuo A."/>
            <person name="Thoen E."/>
            <person name="Andreopoulos B."/>
            <person name="Lu D."/>
            <person name="Skrede I."/>
            <person name="Drula E."/>
            <person name="Henrissat B."/>
            <person name="Morin E."/>
            <person name="Kohler A."/>
            <person name="Barry K."/>
            <person name="LaButti K."/>
            <person name="Morin E."/>
            <person name="Salamov A."/>
            <person name="Lipzen A."/>
            <person name="Mereny Z."/>
            <person name="Hegedus B."/>
            <person name="Baldrian P."/>
            <person name="Stursova M."/>
            <person name="Weitz H."/>
            <person name="Taylor A."/>
            <person name="Grigoriev I.V."/>
            <person name="Nagy L.G."/>
            <person name="Martin F."/>
            <person name="Kauserud H."/>
        </authorList>
    </citation>
    <scope>NUCLEOTIDE SEQUENCE</scope>
    <source>
        <strain evidence="2">9144</strain>
    </source>
</reference>
<feature type="compositionally biased region" description="Low complexity" evidence="1">
    <location>
        <begin position="60"/>
        <end position="73"/>
    </location>
</feature>
<keyword evidence="3" id="KW-1185">Reference proteome</keyword>
<sequence>MGHHGDGHVVLRGAPQLAWRVCGVRGSGAAAGAIRRLVRERVRIQPSLHRVRASPAPRLPRSAGAPRAAYSARRAARARTRRGTPAPRASGAPQTTTGSMRRTTVSVISPRGALYHVPARGGVSGRVRAEGYGHERATRARVDRHALRELQAPRALAVPVPAARRRLGERRKRLDKVDLAVERHMQPLHTARVVVRAHVAHLAHEVRKHAVRVRLRMCGQRNAQVGEQLRCRRQKHLQRRSREHRAQAQLLRVRPKCRAKLWPSAVSLYGCQHTVPHHEDEAHTLARCAAHVCVAPERHFDARAVLHRHVQKPLVVAIARSEQRAACELHDGAAASHAARTKQCSGIRCSRVVVISFQLRPLDASMPLTMPMNAAQSMLLKLRRASSVRVWRFTRSRRPWRTRGLVGRAGHRGLRCPKRRGTGSPMRGEQSGQQQAKYHDTFARAEEGGRGGSEGKD</sequence>
<evidence type="ECO:0000313" key="3">
    <source>
        <dbReference type="Proteomes" id="UP001219525"/>
    </source>
</evidence>
<gene>
    <name evidence="2" type="ORF">GGX14DRAFT_587502</name>
</gene>
<proteinExistence type="predicted"/>
<accession>A0AAD6UT15</accession>
<comment type="caution">
    <text evidence="2">The sequence shown here is derived from an EMBL/GenBank/DDBJ whole genome shotgun (WGS) entry which is preliminary data.</text>
</comment>
<feature type="region of interest" description="Disordered" evidence="1">
    <location>
        <begin position="50"/>
        <end position="101"/>
    </location>
</feature>
<organism evidence="2 3">
    <name type="scientific">Mycena pura</name>
    <dbReference type="NCBI Taxonomy" id="153505"/>
    <lineage>
        <taxon>Eukaryota</taxon>
        <taxon>Fungi</taxon>
        <taxon>Dikarya</taxon>
        <taxon>Basidiomycota</taxon>
        <taxon>Agaricomycotina</taxon>
        <taxon>Agaricomycetes</taxon>
        <taxon>Agaricomycetidae</taxon>
        <taxon>Agaricales</taxon>
        <taxon>Marasmiineae</taxon>
        <taxon>Mycenaceae</taxon>
        <taxon>Mycena</taxon>
    </lineage>
</organism>